<evidence type="ECO:0000259" key="3">
    <source>
        <dbReference type="Pfam" id="PF00857"/>
    </source>
</evidence>
<dbReference type="PANTHER" id="PTHR43540:SF10">
    <property type="entry name" value="ISOCHORISMATASE"/>
    <property type="match status" value="1"/>
</dbReference>
<dbReference type="HOGENOM" id="CLU_068979_12_0_9"/>
<dbReference type="SUPFAM" id="SSF52499">
    <property type="entry name" value="Isochorismatase-like hydrolases"/>
    <property type="match status" value="1"/>
</dbReference>
<dbReference type="PANTHER" id="PTHR43540">
    <property type="entry name" value="PEROXYUREIDOACRYLATE/UREIDOACRYLATE AMIDOHYDROLASE-RELATED"/>
    <property type="match status" value="1"/>
</dbReference>
<name>A0A0S6TZP3_CLOBO</name>
<dbReference type="InterPro" id="IPR000868">
    <property type="entry name" value="Isochorismatase-like_dom"/>
</dbReference>
<comment type="similarity">
    <text evidence="1">Belongs to the isochorismatase family.</text>
</comment>
<dbReference type="Proteomes" id="UP000054164">
    <property type="component" value="Unassembled WGS sequence"/>
</dbReference>
<dbReference type="InterPro" id="IPR036380">
    <property type="entry name" value="Isochorismatase-like_sf"/>
</dbReference>
<reference evidence="4" key="1">
    <citation type="submission" date="2013-10" db="EMBL/GenBank/DDBJ databases">
        <title>Draft genome sequence of Clostridium botulinum type B strain Osaka05.</title>
        <authorList>
            <person name="Sakaguchi Y."/>
            <person name="Hosomi K."/>
            <person name="Uchiyama J."/>
            <person name="Ogura Y."/>
            <person name="Sakaguchi M."/>
            <person name="Kohda T."/>
            <person name="Mukamoto M."/>
            <person name="Misawa N."/>
            <person name="Matsuzaki S."/>
            <person name="Hayashi T."/>
            <person name="Kozaki S."/>
        </authorList>
    </citation>
    <scope>NUCLEOTIDE SEQUENCE</scope>
    <source>
        <strain evidence="4">Osaka05</strain>
    </source>
</reference>
<organism evidence="4">
    <name type="scientific">Clostridium botulinum B str. Osaka05</name>
    <dbReference type="NCBI Taxonomy" id="1407017"/>
    <lineage>
        <taxon>Bacteria</taxon>
        <taxon>Bacillati</taxon>
        <taxon>Bacillota</taxon>
        <taxon>Clostridia</taxon>
        <taxon>Eubacteriales</taxon>
        <taxon>Clostridiaceae</taxon>
        <taxon>Clostridium</taxon>
    </lineage>
</organism>
<dbReference type="AlphaFoldDB" id="A0A0S6TZP3"/>
<feature type="domain" description="Isochorismatase-like" evidence="3">
    <location>
        <begin position="4"/>
        <end position="178"/>
    </location>
</feature>
<dbReference type="Pfam" id="PF00857">
    <property type="entry name" value="Isochorismatase"/>
    <property type="match status" value="1"/>
</dbReference>
<dbReference type="GO" id="GO:0016787">
    <property type="term" value="F:hydrolase activity"/>
    <property type="evidence" value="ECO:0007669"/>
    <property type="project" value="UniProtKB-KW"/>
</dbReference>
<gene>
    <name evidence="4" type="ORF">CBO05C_0362</name>
</gene>
<accession>A0A0S6TZP3</accession>
<keyword evidence="2 4" id="KW-0378">Hydrolase</keyword>
<evidence type="ECO:0000256" key="2">
    <source>
        <dbReference type="ARBA" id="ARBA00022801"/>
    </source>
</evidence>
<evidence type="ECO:0000256" key="1">
    <source>
        <dbReference type="ARBA" id="ARBA00006336"/>
    </source>
</evidence>
<dbReference type="EMBL" id="DF384213">
    <property type="protein sequence ID" value="GAE00672.1"/>
    <property type="molecule type" value="Genomic_DNA"/>
</dbReference>
<evidence type="ECO:0000313" key="4">
    <source>
        <dbReference type="EMBL" id="GAE00672.1"/>
    </source>
</evidence>
<proteinExistence type="inferred from homology"/>
<dbReference type="Gene3D" id="3.40.50.850">
    <property type="entry name" value="Isochorismatase-like"/>
    <property type="match status" value="1"/>
</dbReference>
<protein>
    <submittedName>
        <fullName evidence="4">Isochorismatase hydrolase</fullName>
    </submittedName>
</protein>
<dbReference type="CDD" id="cd00431">
    <property type="entry name" value="cysteine_hydrolases"/>
    <property type="match status" value="1"/>
</dbReference>
<sequence>MKKLLVVIDYQNDFVDGTLGFEKAKTLEQPIYDKVTKYLQEGDKVIFTYDTHYEEYLKTREGKNLPVLHCIKDTNGHKLYGKINDFSRSENTMHYEKKGFGISPEDMLQIANEVGEDIKEIEIVGVVTNICVISNVVLFQSQYRNADIIVDASLCASFDDKLHEKALDVMEGLQVKVINRGNL</sequence>
<dbReference type="InterPro" id="IPR050272">
    <property type="entry name" value="Isochorismatase-like_hydrls"/>
</dbReference>
<dbReference type="RefSeq" id="WP_030033008.1">
    <property type="nucleotide sequence ID" value="NZ_DF384213.1"/>
</dbReference>